<dbReference type="InterPro" id="IPR029044">
    <property type="entry name" value="Nucleotide-diphossugar_trans"/>
</dbReference>
<keyword evidence="2 5" id="KW-0808">Transferase</keyword>
<feature type="domain" description="Glycosyltransferase 2-like" evidence="4">
    <location>
        <begin position="78"/>
        <end position="226"/>
    </location>
</feature>
<protein>
    <submittedName>
        <fullName evidence="5">Glycosyltransferase, catalytic subunit of cellulose synthase and poly-beta-1,6-N-acetylglucosamine synthase</fullName>
    </submittedName>
</protein>
<accession>A0A1H6G717</accession>
<dbReference type="EMBL" id="FNWL01000005">
    <property type="protein sequence ID" value="SEH17784.1"/>
    <property type="molecule type" value="Genomic_DNA"/>
</dbReference>
<keyword evidence="6" id="KW-1185">Reference proteome</keyword>
<organism evidence="5 6">
    <name type="scientific">Natronorubrum sediminis</name>
    <dbReference type="NCBI Taxonomy" id="640943"/>
    <lineage>
        <taxon>Archaea</taxon>
        <taxon>Methanobacteriati</taxon>
        <taxon>Methanobacteriota</taxon>
        <taxon>Stenosarchaea group</taxon>
        <taxon>Halobacteria</taxon>
        <taxon>Halobacteriales</taxon>
        <taxon>Natrialbaceae</taxon>
        <taxon>Natronorubrum</taxon>
    </lineage>
</organism>
<dbReference type="AlphaFoldDB" id="A0A1H6G717"/>
<feature type="transmembrane region" description="Helical" evidence="3">
    <location>
        <begin position="346"/>
        <end position="367"/>
    </location>
</feature>
<keyword evidence="1" id="KW-0328">Glycosyltransferase</keyword>
<keyword evidence="3" id="KW-1133">Transmembrane helix</keyword>
<dbReference type="PANTHER" id="PTHR43630:SF1">
    <property type="entry name" value="POLY-BETA-1,6-N-ACETYL-D-GLUCOSAMINE SYNTHASE"/>
    <property type="match status" value="1"/>
</dbReference>
<gene>
    <name evidence="5" type="ORF">SAMN04487967_3371</name>
</gene>
<reference evidence="6" key="1">
    <citation type="submission" date="2016-10" db="EMBL/GenBank/DDBJ databases">
        <authorList>
            <person name="Varghese N."/>
            <person name="Submissions S."/>
        </authorList>
    </citation>
    <scope>NUCLEOTIDE SEQUENCE [LARGE SCALE GENOMIC DNA]</scope>
    <source>
        <strain evidence="6">CGMCC 1.8981</strain>
    </source>
</reference>
<name>A0A1H6G717_9EURY</name>
<evidence type="ECO:0000256" key="1">
    <source>
        <dbReference type="ARBA" id="ARBA00022676"/>
    </source>
</evidence>
<evidence type="ECO:0000313" key="6">
    <source>
        <dbReference type="Proteomes" id="UP000199112"/>
    </source>
</evidence>
<dbReference type="PANTHER" id="PTHR43630">
    <property type="entry name" value="POLY-BETA-1,6-N-ACETYL-D-GLUCOSAMINE SYNTHASE"/>
    <property type="match status" value="1"/>
</dbReference>
<dbReference type="Pfam" id="PF00535">
    <property type="entry name" value="Glycos_transf_2"/>
    <property type="match status" value="1"/>
</dbReference>
<dbReference type="GO" id="GO:0016757">
    <property type="term" value="F:glycosyltransferase activity"/>
    <property type="evidence" value="ECO:0007669"/>
    <property type="project" value="UniProtKB-KW"/>
</dbReference>
<sequence length="416" mass="45407">MLLEESGRADLLESLPESLLNHPKVISMLELTLLAAFVLSVGLLFHTYALYVPILYVLSSIFPNSSTDRPDDTPSVALVIAAYNEADVIAEKIENSLALAYPDDELSIVVFSDASSDDTDEIVRSYADDGVELVRIEGRVGKTECQNRVVAQRDEDIIVFSDANSMYDPDAIRNLVSSFAPGVGCVVGELTYRDSSDVDGESVYWRYESLIKRLESKLNSSAAGNGSIYAVRRSSYVPLQSGAISDFAEPLAIVGSGERVTYAPDAVAWENTGEGVDEELERRSRIVTRAWHTLANNLQLLNPVRHPVFAFQLTSHKLLRWLSPVFLGVALAANLGLVLVDSSPLYLGLLAAQLACYGLAGVGALLERTSISTPTVVHIPHYFVVANYGMLVGLWNFLQGENIVTWDTASRQSDQS</sequence>
<evidence type="ECO:0000259" key="4">
    <source>
        <dbReference type="Pfam" id="PF00535"/>
    </source>
</evidence>
<dbReference type="SUPFAM" id="SSF53448">
    <property type="entry name" value="Nucleotide-diphospho-sugar transferases"/>
    <property type="match status" value="1"/>
</dbReference>
<dbReference type="CDD" id="cd06439">
    <property type="entry name" value="CESA_like_1"/>
    <property type="match status" value="1"/>
</dbReference>
<feature type="transmembrane region" description="Helical" evidence="3">
    <location>
        <begin position="379"/>
        <end position="398"/>
    </location>
</feature>
<dbReference type="InterPro" id="IPR001173">
    <property type="entry name" value="Glyco_trans_2-like"/>
</dbReference>
<keyword evidence="3" id="KW-0812">Transmembrane</keyword>
<evidence type="ECO:0000313" key="5">
    <source>
        <dbReference type="EMBL" id="SEH17784.1"/>
    </source>
</evidence>
<evidence type="ECO:0000256" key="3">
    <source>
        <dbReference type="SAM" id="Phobius"/>
    </source>
</evidence>
<dbReference type="Gene3D" id="3.90.550.10">
    <property type="entry name" value="Spore Coat Polysaccharide Biosynthesis Protein SpsA, Chain A"/>
    <property type="match status" value="1"/>
</dbReference>
<evidence type="ECO:0000256" key="2">
    <source>
        <dbReference type="ARBA" id="ARBA00022679"/>
    </source>
</evidence>
<proteinExistence type="predicted"/>
<feature type="transmembrane region" description="Helical" evidence="3">
    <location>
        <begin position="321"/>
        <end position="340"/>
    </location>
</feature>
<feature type="transmembrane region" description="Helical" evidence="3">
    <location>
        <begin position="33"/>
        <end position="58"/>
    </location>
</feature>
<keyword evidence="3" id="KW-0472">Membrane</keyword>
<dbReference type="Proteomes" id="UP000199112">
    <property type="component" value="Unassembled WGS sequence"/>
</dbReference>